<gene>
    <name evidence="1" type="ORF">FF011L_27090</name>
</gene>
<reference evidence="1 2" key="1">
    <citation type="submission" date="2019-02" db="EMBL/GenBank/DDBJ databases">
        <title>Deep-cultivation of Planctomycetes and their phenomic and genomic characterization uncovers novel biology.</title>
        <authorList>
            <person name="Wiegand S."/>
            <person name="Jogler M."/>
            <person name="Boedeker C."/>
            <person name="Pinto D."/>
            <person name="Vollmers J."/>
            <person name="Rivas-Marin E."/>
            <person name="Kohn T."/>
            <person name="Peeters S.H."/>
            <person name="Heuer A."/>
            <person name="Rast P."/>
            <person name="Oberbeckmann S."/>
            <person name="Bunk B."/>
            <person name="Jeske O."/>
            <person name="Meyerdierks A."/>
            <person name="Storesund J.E."/>
            <person name="Kallscheuer N."/>
            <person name="Luecker S."/>
            <person name="Lage O.M."/>
            <person name="Pohl T."/>
            <person name="Merkel B.J."/>
            <person name="Hornburger P."/>
            <person name="Mueller R.-W."/>
            <person name="Bruemmer F."/>
            <person name="Labrenz M."/>
            <person name="Spormann A.M."/>
            <person name="Op den Camp H."/>
            <person name="Overmann J."/>
            <person name="Amann R."/>
            <person name="Jetten M.S.M."/>
            <person name="Mascher T."/>
            <person name="Medema M.H."/>
            <person name="Devos D.P."/>
            <person name="Kaster A.-K."/>
            <person name="Ovreas L."/>
            <person name="Rohde M."/>
            <person name="Galperin M.Y."/>
            <person name="Jogler C."/>
        </authorList>
    </citation>
    <scope>NUCLEOTIDE SEQUENCE [LARGE SCALE GENOMIC DNA]</scope>
    <source>
        <strain evidence="1 2">FF011L</strain>
    </source>
</reference>
<accession>A0A517MGC2</accession>
<evidence type="ECO:0000313" key="1">
    <source>
        <dbReference type="EMBL" id="QDS93932.1"/>
    </source>
</evidence>
<proteinExistence type="predicted"/>
<dbReference type="EMBL" id="CP036262">
    <property type="protein sequence ID" value="QDS93932.1"/>
    <property type="molecule type" value="Genomic_DNA"/>
</dbReference>
<keyword evidence="2" id="KW-1185">Reference proteome</keyword>
<sequence>MPWHVAVARIGPCGVIVVEMAVVEWYDQASMRAPMPAFAVMIRQAMPERFVRRRFAGLNWLIPDATTLFRLCLK</sequence>
<dbReference type="AlphaFoldDB" id="A0A517MGC2"/>
<dbReference type="KEGG" id="rml:FF011L_27090"/>
<name>A0A517MGC2_9BACT</name>
<dbReference type="Proteomes" id="UP000320672">
    <property type="component" value="Chromosome"/>
</dbReference>
<evidence type="ECO:0000313" key="2">
    <source>
        <dbReference type="Proteomes" id="UP000320672"/>
    </source>
</evidence>
<protein>
    <submittedName>
        <fullName evidence="1">Uncharacterized protein</fullName>
    </submittedName>
</protein>
<organism evidence="1 2">
    <name type="scientific">Roseimaritima multifibrata</name>
    <dbReference type="NCBI Taxonomy" id="1930274"/>
    <lineage>
        <taxon>Bacteria</taxon>
        <taxon>Pseudomonadati</taxon>
        <taxon>Planctomycetota</taxon>
        <taxon>Planctomycetia</taxon>
        <taxon>Pirellulales</taxon>
        <taxon>Pirellulaceae</taxon>
        <taxon>Roseimaritima</taxon>
    </lineage>
</organism>